<dbReference type="GO" id="GO:0008270">
    <property type="term" value="F:zinc ion binding"/>
    <property type="evidence" value="ECO:0007669"/>
    <property type="project" value="InterPro"/>
</dbReference>
<accession>A0A1Y2F5F2</accession>
<dbReference type="EMBL" id="MCOG01000015">
    <property type="protein sequence ID" value="ORY79122.1"/>
    <property type="molecule type" value="Genomic_DNA"/>
</dbReference>
<evidence type="ECO:0000313" key="2">
    <source>
        <dbReference type="EMBL" id="ORY79122.1"/>
    </source>
</evidence>
<dbReference type="Gene3D" id="3.30.50.10">
    <property type="entry name" value="Erythroid Transcription Factor GATA-1, subunit A"/>
    <property type="match status" value="1"/>
</dbReference>
<feature type="region of interest" description="Disordered" evidence="1">
    <location>
        <begin position="1"/>
        <end position="21"/>
    </location>
</feature>
<feature type="compositionally biased region" description="Low complexity" evidence="1">
    <location>
        <begin position="1"/>
        <end position="12"/>
    </location>
</feature>
<keyword evidence="3" id="KW-1185">Reference proteome</keyword>
<dbReference type="GO" id="GO:0006355">
    <property type="term" value="P:regulation of DNA-templated transcription"/>
    <property type="evidence" value="ECO:0007669"/>
    <property type="project" value="InterPro"/>
</dbReference>
<evidence type="ECO:0000256" key="1">
    <source>
        <dbReference type="SAM" id="MobiDB-lite"/>
    </source>
</evidence>
<feature type="region of interest" description="Disordered" evidence="1">
    <location>
        <begin position="311"/>
        <end position="336"/>
    </location>
</feature>
<dbReference type="OrthoDB" id="2162994at2759"/>
<evidence type="ECO:0000313" key="3">
    <source>
        <dbReference type="Proteomes" id="UP000193920"/>
    </source>
</evidence>
<gene>
    <name evidence="2" type="ORF">LY90DRAFT_664753</name>
</gene>
<dbReference type="AlphaFoldDB" id="A0A1Y2F5F2"/>
<name>A0A1Y2F5F2_9FUNG</name>
<reference evidence="2 3" key="1">
    <citation type="submission" date="2016-08" db="EMBL/GenBank/DDBJ databases">
        <title>A Parts List for Fungal Cellulosomes Revealed by Comparative Genomics.</title>
        <authorList>
            <consortium name="DOE Joint Genome Institute"/>
            <person name="Haitjema C.H."/>
            <person name="Gilmore S.P."/>
            <person name="Henske J.K."/>
            <person name="Solomon K.V."/>
            <person name="De Groot R."/>
            <person name="Kuo A."/>
            <person name="Mondo S.J."/>
            <person name="Salamov A.A."/>
            <person name="Labutti K."/>
            <person name="Zhao Z."/>
            <person name="Chiniquy J."/>
            <person name="Barry K."/>
            <person name="Brewer H.M."/>
            <person name="Purvine S.O."/>
            <person name="Wright A.T."/>
            <person name="Boxma B."/>
            <person name="Van Alen T."/>
            <person name="Hackstein J.H."/>
            <person name="Baker S.E."/>
            <person name="Grigoriev I.V."/>
            <person name="O'Malley M.A."/>
        </authorList>
    </citation>
    <scope>NUCLEOTIDE SEQUENCE [LARGE SCALE GENOMIC DNA]</scope>
    <source>
        <strain evidence="2 3">G1</strain>
    </source>
</reference>
<feature type="compositionally biased region" description="Basic and acidic residues" evidence="1">
    <location>
        <begin position="313"/>
        <end position="326"/>
    </location>
</feature>
<dbReference type="Proteomes" id="UP000193920">
    <property type="component" value="Unassembled WGS sequence"/>
</dbReference>
<dbReference type="InterPro" id="IPR013088">
    <property type="entry name" value="Znf_NHR/GATA"/>
</dbReference>
<proteinExistence type="predicted"/>
<protein>
    <recommendedName>
        <fullName evidence="4">GATA-type domain-containing protein</fullName>
    </recommendedName>
</protein>
<evidence type="ECO:0008006" key="4">
    <source>
        <dbReference type="Google" id="ProtNLM"/>
    </source>
</evidence>
<comment type="caution">
    <text evidence="2">The sequence shown here is derived from an EMBL/GenBank/DDBJ whole genome shotgun (WGS) entry which is preliminary data.</text>
</comment>
<sequence length="359" mass="39782">MMQGQNQLLKMNNKSKSKKVADQDDDDWKCKMCGCPAKHTPLKRTGRDGKKSICNACYIRERTQQERAERGSARPILSTTVPMTTNMLSNQQNYLLPYLQYSNMIQQMNFLSKMGQGLGGMDNQQLYNNPFGLTQDAVSAMLQAYQAAAATATASGQLPVDFNSNLNMLGALSSLGLAATTTQAANTANVESVLSGQDIEQSVQDIQQTDISQELKTDDEGSKQELESVQEQLQQITSASISEITNLAAADVNADIIEKLNKTSSVLTESLYDENTVSAAVAALDQATQLNLKNEELIKEKINNLQNNQINDVENKDPKEVEDKKSYSKRKHMDEEENLLEEKLKKELKKVKVDSKTIN</sequence>
<organism evidence="2 3">
    <name type="scientific">Neocallimastix californiae</name>
    <dbReference type="NCBI Taxonomy" id="1754190"/>
    <lineage>
        <taxon>Eukaryota</taxon>
        <taxon>Fungi</taxon>
        <taxon>Fungi incertae sedis</taxon>
        <taxon>Chytridiomycota</taxon>
        <taxon>Chytridiomycota incertae sedis</taxon>
        <taxon>Neocallimastigomycetes</taxon>
        <taxon>Neocallimastigales</taxon>
        <taxon>Neocallimastigaceae</taxon>
        <taxon>Neocallimastix</taxon>
    </lineage>
</organism>